<dbReference type="GO" id="GO:0003964">
    <property type="term" value="F:RNA-directed DNA polymerase activity"/>
    <property type="evidence" value="ECO:0007669"/>
    <property type="project" value="UniProtKB-KW"/>
</dbReference>
<keyword evidence="4" id="KW-0255">Endonuclease</keyword>
<dbReference type="InterPro" id="IPR010661">
    <property type="entry name" value="RVT_thumb"/>
</dbReference>
<comment type="caution">
    <text evidence="8">The sequence shown here is derived from an EMBL/GenBank/DDBJ whole genome shotgun (WGS) entry which is preliminary data.</text>
</comment>
<dbReference type="GO" id="GO:0016787">
    <property type="term" value="F:hydrolase activity"/>
    <property type="evidence" value="ECO:0007669"/>
    <property type="project" value="UniProtKB-KW"/>
</dbReference>
<name>A0A7K5FYI8_PROAR</name>
<keyword evidence="5" id="KW-0378">Hydrolase</keyword>
<evidence type="ECO:0000313" key="8">
    <source>
        <dbReference type="EMBL" id="NWS49940.1"/>
    </source>
</evidence>
<evidence type="ECO:0000313" key="9">
    <source>
        <dbReference type="Proteomes" id="UP000562415"/>
    </source>
</evidence>
<proteinExistence type="predicted"/>
<dbReference type="Gene3D" id="3.30.70.270">
    <property type="match status" value="1"/>
</dbReference>
<feature type="non-terminal residue" evidence="8">
    <location>
        <position position="1"/>
    </location>
</feature>
<dbReference type="InterPro" id="IPR043128">
    <property type="entry name" value="Rev_trsase/Diguanyl_cyclase"/>
</dbReference>
<dbReference type="SUPFAM" id="SSF56672">
    <property type="entry name" value="DNA/RNA polymerases"/>
    <property type="match status" value="1"/>
</dbReference>
<feature type="non-terminal residue" evidence="8">
    <location>
        <position position="56"/>
    </location>
</feature>
<accession>A0A7K5FYI8</accession>
<evidence type="ECO:0000256" key="5">
    <source>
        <dbReference type="ARBA" id="ARBA00022801"/>
    </source>
</evidence>
<sequence length="56" mass="6238">ICPQPICINTNNLQTLNDFQKLLGAINWLQPILGLTTEDLHPLFLLLKGDPDLNSP</sequence>
<dbReference type="InterPro" id="IPR043502">
    <property type="entry name" value="DNA/RNA_pol_sf"/>
</dbReference>
<gene>
    <name evidence="8" type="primary">Ervk8_1</name>
    <name evidence="8" type="ORF">PROATE_R15712</name>
</gene>
<evidence type="ECO:0000256" key="3">
    <source>
        <dbReference type="ARBA" id="ARBA00022722"/>
    </source>
</evidence>
<evidence type="ECO:0000256" key="1">
    <source>
        <dbReference type="ARBA" id="ARBA00022679"/>
    </source>
</evidence>
<keyword evidence="3" id="KW-0540">Nuclease</keyword>
<keyword evidence="2" id="KW-0548">Nucleotidyltransferase</keyword>
<keyword evidence="1" id="KW-0808">Transferase</keyword>
<dbReference type="EMBL" id="VYZH01007392">
    <property type="protein sequence ID" value="NWS49940.1"/>
    <property type="molecule type" value="Genomic_DNA"/>
</dbReference>
<evidence type="ECO:0000256" key="6">
    <source>
        <dbReference type="ARBA" id="ARBA00022918"/>
    </source>
</evidence>
<dbReference type="AlphaFoldDB" id="A0A7K5FYI8"/>
<dbReference type="PANTHER" id="PTHR41694">
    <property type="entry name" value="ENDOGENOUS RETROVIRUS GROUP K MEMBER POL PROTEIN"/>
    <property type="match status" value="1"/>
</dbReference>
<feature type="domain" description="Reverse transcriptase thumb" evidence="7">
    <location>
        <begin position="3"/>
        <end position="56"/>
    </location>
</feature>
<keyword evidence="6" id="KW-0695">RNA-directed DNA polymerase</keyword>
<dbReference type="Pfam" id="PF06817">
    <property type="entry name" value="RVT_thumb"/>
    <property type="match status" value="1"/>
</dbReference>
<keyword evidence="9" id="KW-1185">Reference proteome</keyword>
<dbReference type="OrthoDB" id="422540at2759"/>
<evidence type="ECO:0000256" key="4">
    <source>
        <dbReference type="ARBA" id="ARBA00022759"/>
    </source>
</evidence>
<protein>
    <submittedName>
        <fullName evidence="8">POK8 protein</fullName>
    </submittedName>
</protein>
<dbReference type="Proteomes" id="UP000562415">
    <property type="component" value="Unassembled WGS sequence"/>
</dbReference>
<reference evidence="8 9" key="1">
    <citation type="submission" date="2019-09" db="EMBL/GenBank/DDBJ databases">
        <title>Bird 10,000 Genomes (B10K) Project - Family phase.</title>
        <authorList>
            <person name="Zhang G."/>
        </authorList>
    </citation>
    <scope>NUCLEOTIDE SEQUENCE [LARGE SCALE GENOMIC DNA]</scope>
    <source>
        <strain evidence="8">B10K-DU-017-47</strain>
    </source>
</reference>
<evidence type="ECO:0000259" key="7">
    <source>
        <dbReference type="Pfam" id="PF06817"/>
    </source>
</evidence>
<organism evidence="8 9">
    <name type="scientific">Probosciger aterrimus</name>
    <name type="common">Palm cockatoo</name>
    <dbReference type="NCBI Taxonomy" id="141839"/>
    <lineage>
        <taxon>Eukaryota</taxon>
        <taxon>Metazoa</taxon>
        <taxon>Chordata</taxon>
        <taxon>Craniata</taxon>
        <taxon>Vertebrata</taxon>
        <taxon>Euteleostomi</taxon>
        <taxon>Archelosauria</taxon>
        <taxon>Archosauria</taxon>
        <taxon>Dinosauria</taxon>
        <taxon>Saurischia</taxon>
        <taxon>Theropoda</taxon>
        <taxon>Coelurosauria</taxon>
        <taxon>Aves</taxon>
        <taxon>Neognathae</taxon>
        <taxon>Neoaves</taxon>
        <taxon>Telluraves</taxon>
        <taxon>Australaves</taxon>
        <taxon>Psittaciformes</taxon>
        <taxon>Cacatuidae</taxon>
        <taxon>Probosciger</taxon>
    </lineage>
</organism>
<evidence type="ECO:0000256" key="2">
    <source>
        <dbReference type="ARBA" id="ARBA00022695"/>
    </source>
</evidence>
<dbReference type="GO" id="GO:0004519">
    <property type="term" value="F:endonuclease activity"/>
    <property type="evidence" value="ECO:0007669"/>
    <property type="project" value="UniProtKB-KW"/>
</dbReference>
<dbReference type="GO" id="GO:0035613">
    <property type="term" value="F:RNA stem-loop binding"/>
    <property type="evidence" value="ECO:0007669"/>
    <property type="project" value="TreeGrafter"/>
</dbReference>
<dbReference type="PANTHER" id="PTHR41694:SF3">
    <property type="entry name" value="RNA-DIRECTED DNA POLYMERASE-RELATED"/>
    <property type="match status" value="1"/>
</dbReference>